<dbReference type="KEGG" id="apuu:APUU_20397S"/>
<dbReference type="PANTHER" id="PTHR31668">
    <property type="entry name" value="GLUCOSE TRANSPORT TRANSCRIPTION REGULATOR RGT1-RELATED-RELATED"/>
    <property type="match status" value="1"/>
</dbReference>
<keyword evidence="3" id="KW-0238">DNA-binding</keyword>
<keyword evidence="2" id="KW-0805">Transcription regulation</keyword>
<dbReference type="SMART" id="SM00906">
    <property type="entry name" value="Fungal_trans"/>
    <property type="match status" value="1"/>
</dbReference>
<dbReference type="GO" id="GO:0006351">
    <property type="term" value="P:DNA-templated transcription"/>
    <property type="evidence" value="ECO:0007669"/>
    <property type="project" value="InterPro"/>
</dbReference>
<dbReference type="EMBL" id="AP024444">
    <property type="protein sequence ID" value="BCS19965.1"/>
    <property type="molecule type" value="Genomic_DNA"/>
</dbReference>
<keyword evidence="5" id="KW-0539">Nucleus</keyword>
<dbReference type="Pfam" id="PF00172">
    <property type="entry name" value="Zn_clus"/>
    <property type="match status" value="1"/>
</dbReference>
<reference evidence="7" key="2">
    <citation type="submission" date="2021-02" db="EMBL/GenBank/DDBJ databases">
        <title>Aspergillus puulaauensis MK2 genome sequence.</title>
        <authorList>
            <person name="Futagami T."/>
            <person name="Mori K."/>
            <person name="Kadooka C."/>
            <person name="Tanaka T."/>
        </authorList>
    </citation>
    <scope>NUCLEOTIDE SEQUENCE</scope>
    <source>
        <strain evidence="7">MK2</strain>
    </source>
</reference>
<evidence type="ECO:0000256" key="4">
    <source>
        <dbReference type="ARBA" id="ARBA00023163"/>
    </source>
</evidence>
<dbReference type="Proteomes" id="UP000654913">
    <property type="component" value="Chromosome 2"/>
</dbReference>
<protein>
    <recommendedName>
        <fullName evidence="6">Zn(2)-C6 fungal-type domain-containing protein</fullName>
    </recommendedName>
</protein>
<evidence type="ECO:0000256" key="5">
    <source>
        <dbReference type="ARBA" id="ARBA00023242"/>
    </source>
</evidence>
<dbReference type="GO" id="GO:0008270">
    <property type="term" value="F:zinc ion binding"/>
    <property type="evidence" value="ECO:0007669"/>
    <property type="project" value="InterPro"/>
</dbReference>
<keyword evidence="4" id="KW-0804">Transcription</keyword>
<dbReference type="PANTHER" id="PTHR31668:SF19">
    <property type="entry name" value="ZN(2)-C6 FUNGAL-TYPE DOMAIN-CONTAINING PROTEIN-RELATED"/>
    <property type="match status" value="1"/>
</dbReference>
<keyword evidence="8" id="KW-1185">Reference proteome</keyword>
<dbReference type="SUPFAM" id="SSF57701">
    <property type="entry name" value="Zn2/Cys6 DNA-binding domain"/>
    <property type="match status" value="1"/>
</dbReference>
<dbReference type="Gene3D" id="4.10.240.10">
    <property type="entry name" value="Zn(2)-C6 fungal-type DNA-binding domain"/>
    <property type="match status" value="1"/>
</dbReference>
<dbReference type="GO" id="GO:0000981">
    <property type="term" value="F:DNA-binding transcription factor activity, RNA polymerase II-specific"/>
    <property type="evidence" value="ECO:0007669"/>
    <property type="project" value="InterPro"/>
</dbReference>
<evidence type="ECO:0000256" key="1">
    <source>
        <dbReference type="ARBA" id="ARBA00022723"/>
    </source>
</evidence>
<sequence length="555" mass="62396">MQSCDICRKRKVKCDRRTPCARCRRLRQPCTYTDILRKKGPKFVHSYPSLYSFGAAPYNNNTSTPTSSETLASASGSNEALPLLRGGLALGLDFDMGMGMGVGIDMQGFTGGASEAMAGTGTTSELGDELELELDFGDASPVQQQQLQQDLDMGRRLEIGPNSEASSITSMERALSLYAVKLYPLFPVVDVRELRVGFRLGHGWNNGYGSGRYALLCSMCAAVYAYLGFDSSSSRQELGHGHEHVCERYLRGALRARSQFDISQSHTYRRERQNDCGRKDKMLSSFFLFLTYWFLRRERHAWWYLRECISLLFSLRMHREDEYEKLEPRVAENMRIIFWAVFVVERTFCLLHDKPITLRAWIDLPGQPSVDKDGVITGFVRLVTLLHGVRVDLSGCWTADGFVTPITLSLATPETHGHEDAEAGIPSQRVELAVTREWLRAKIWKLGIPGQRSSSEFVASKENPYWQLDEPLSIGRDILGELQGLSSVLQDNWSGILDQKLSDICERLYDIQPVMQTRGRSGESDRDQILKGLLEVMAKVGGRSAYLLGHPCQSS</sequence>
<dbReference type="Pfam" id="PF04082">
    <property type="entry name" value="Fungal_trans"/>
    <property type="match status" value="1"/>
</dbReference>
<dbReference type="InterPro" id="IPR007219">
    <property type="entry name" value="XnlR_reg_dom"/>
</dbReference>
<dbReference type="AlphaFoldDB" id="A0A7R7XEU2"/>
<dbReference type="OrthoDB" id="2740448at2759"/>
<dbReference type="PROSITE" id="PS50048">
    <property type="entry name" value="ZN2_CY6_FUNGAL_2"/>
    <property type="match status" value="1"/>
</dbReference>
<feature type="domain" description="Zn(2)-C6 fungal-type" evidence="6">
    <location>
        <begin position="3"/>
        <end position="32"/>
    </location>
</feature>
<dbReference type="InterPro" id="IPR001138">
    <property type="entry name" value="Zn2Cys6_DnaBD"/>
</dbReference>
<proteinExistence type="predicted"/>
<evidence type="ECO:0000313" key="7">
    <source>
        <dbReference type="EMBL" id="BCS19965.1"/>
    </source>
</evidence>
<evidence type="ECO:0000313" key="8">
    <source>
        <dbReference type="Proteomes" id="UP000654913"/>
    </source>
</evidence>
<evidence type="ECO:0000256" key="3">
    <source>
        <dbReference type="ARBA" id="ARBA00023125"/>
    </source>
</evidence>
<gene>
    <name evidence="7" type="ORF">APUU_20397S</name>
</gene>
<dbReference type="InterPro" id="IPR050797">
    <property type="entry name" value="Carb_Metab_Trans_Reg"/>
</dbReference>
<reference evidence="7" key="1">
    <citation type="submission" date="2021-01" db="EMBL/GenBank/DDBJ databases">
        <authorList>
            <consortium name="Aspergillus puulaauensis MK2 genome sequencing consortium"/>
            <person name="Kazuki M."/>
            <person name="Futagami T."/>
        </authorList>
    </citation>
    <scope>NUCLEOTIDE SEQUENCE</scope>
    <source>
        <strain evidence="7">MK2</strain>
    </source>
</reference>
<accession>A0A7R7XEU2</accession>
<evidence type="ECO:0000259" key="6">
    <source>
        <dbReference type="PROSITE" id="PS50048"/>
    </source>
</evidence>
<name>A0A7R7XEU2_9EURO</name>
<evidence type="ECO:0000256" key="2">
    <source>
        <dbReference type="ARBA" id="ARBA00023015"/>
    </source>
</evidence>
<dbReference type="PROSITE" id="PS00463">
    <property type="entry name" value="ZN2_CY6_FUNGAL_1"/>
    <property type="match status" value="1"/>
</dbReference>
<dbReference type="CDD" id="cd12148">
    <property type="entry name" value="fungal_TF_MHR"/>
    <property type="match status" value="1"/>
</dbReference>
<dbReference type="RefSeq" id="XP_041552159.1">
    <property type="nucleotide sequence ID" value="XM_041699033.1"/>
</dbReference>
<dbReference type="GeneID" id="64969970"/>
<dbReference type="InterPro" id="IPR036864">
    <property type="entry name" value="Zn2-C6_fun-type_DNA-bd_sf"/>
</dbReference>
<keyword evidence="1" id="KW-0479">Metal-binding</keyword>
<dbReference type="CDD" id="cd00067">
    <property type="entry name" value="GAL4"/>
    <property type="match status" value="1"/>
</dbReference>
<organism evidence="7 8">
    <name type="scientific">Aspergillus puulaauensis</name>
    <dbReference type="NCBI Taxonomy" id="1220207"/>
    <lineage>
        <taxon>Eukaryota</taxon>
        <taxon>Fungi</taxon>
        <taxon>Dikarya</taxon>
        <taxon>Ascomycota</taxon>
        <taxon>Pezizomycotina</taxon>
        <taxon>Eurotiomycetes</taxon>
        <taxon>Eurotiomycetidae</taxon>
        <taxon>Eurotiales</taxon>
        <taxon>Aspergillaceae</taxon>
        <taxon>Aspergillus</taxon>
    </lineage>
</organism>
<dbReference type="SMART" id="SM00066">
    <property type="entry name" value="GAL4"/>
    <property type="match status" value="1"/>
</dbReference>
<dbReference type="GO" id="GO:0003677">
    <property type="term" value="F:DNA binding"/>
    <property type="evidence" value="ECO:0007669"/>
    <property type="project" value="UniProtKB-KW"/>
</dbReference>